<feature type="compositionally biased region" description="Polar residues" evidence="10">
    <location>
        <begin position="170"/>
        <end position="179"/>
    </location>
</feature>
<evidence type="ECO:0000256" key="1">
    <source>
        <dbReference type="ARBA" id="ARBA00004123"/>
    </source>
</evidence>
<organism evidence="13 14">
    <name type="scientific">Helianthus annuus</name>
    <name type="common">Common sunflower</name>
    <dbReference type="NCBI Taxonomy" id="4232"/>
    <lineage>
        <taxon>Eukaryota</taxon>
        <taxon>Viridiplantae</taxon>
        <taxon>Streptophyta</taxon>
        <taxon>Embryophyta</taxon>
        <taxon>Tracheophyta</taxon>
        <taxon>Spermatophyta</taxon>
        <taxon>Magnoliopsida</taxon>
        <taxon>eudicotyledons</taxon>
        <taxon>Gunneridae</taxon>
        <taxon>Pentapetalae</taxon>
        <taxon>asterids</taxon>
        <taxon>campanulids</taxon>
        <taxon>Asterales</taxon>
        <taxon>Asteraceae</taxon>
        <taxon>Asteroideae</taxon>
        <taxon>Heliantheae alliance</taxon>
        <taxon>Heliantheae</taxon>
        <taxon>Helianthus</taxon>
    </lineage>
</organism>
<dbReference type="Proteomes" id="UP000215914">
    <property type="component" value="Chromosome 16"/>
</dbReference>
<evidence type="ECO:0000259" key="11">
    <source>
        <dbReference type="PROSITE" id="PS50157"/>
    </source>
</evidence>
<feature type="compositionally biased region" description="Polar residues" evidence="10">
    <location>
        <begin position="297"/>
        <end position="308"/>
    </location>
</feature>
<gene>
    <name evidence="13" type="ORF">HannXRQ_Chr16g0506351</name>
    <name evidence="12" type="ORF">HanXRQr2_Chr07g0299621</name>
</gene>
<reference evidence="12" key="3">
    <citation type="submission" date="2020-06" db="EMBL/GenBank/DDBJ databases">
        <title>Helianthus annuus Genome sequencing and assembly Release 2.</title>
        <authorList>
            <person name="Gouzy J."/>
            <person name="Langlade N."/>
            <person name="Munos S."/>
        </authorList>
    </citation>
    <scope>NUCLEOTIDE SEQUENCE</scope>
    <source>
        <tissue evidence="12">Leaves</tissue>
    </source>
</reference>
<evidence type="ECO:0000313" key="14">
    <source>
        <dbReference type="Proteomes" id="UP000215914"/>
    </source>
</evidence>
<evidence type="ECO:0000313" key="13">
    <source>
        <dbReference type="EMBL" id="OTF91041.1"/>
    </source>
</evidence>
<feature type="region of interest" description="Disordered" evidence="10">
    <location>
        <begin position="144"/>
        <end position="179"/>
    </location>
</feature>
<evidence type="ECO:0000313" key="12">
    <source>
        <dbReference type="EMBL" id="KAF5799004.1"/>
    </source>
</evidence>
<reference evidence="12 14" key="1">
    <citation type="journal article" date="2017" name="Nature">
        <title>The sunflower genome provides insights into oil metabolism, flowering and Asterid evolution.</title>
        <authorList>
            <person name="Badouin H."/>
            <person name="Gouzy J."/>
            <person name="Grassa C.J."/>
            <person name="Murat F."/>
            <person name="Staton S.E."/>
            <person name="Cottret L."/>
            <person name="Lelandais-Briere C."/>
            <person name="Owens G.L."/>
            <person name="Carrere S."/>
            <person name="Mayjonade B."/>
            <person name="Legrand L."/>
            <person name="Gill N."/>
            <person name="Kane N.C."/>
            <person name="Bowers J.E."/>
            <person name="Hubner S."/>
            <person name="Bellec A."/>
            <person name="Berard A."/>
            <person name="Berges H."/>
            <person name="Blanchet N."/>
            <person name="Boniface M.C."/>
            <person name="Brunel D."/>
            <person name="Catrice O."/>
            <person name="Chaidir N."/>
            <person name="Claudel C."/>
            <person name="Donnadieu C."/>
            <person name="Faraut T."/>
            <person name="Fievet G."/>
            <person name="Helmstetter N."/>
            <person name="King M."/>
            <person name="Knapp S.J."/>
            <person name="Lai Z."/>
            <person name="Le Paslier M.C."/>
            <person name="Lippi Y."/>
            <person name="Lorenzon L."/>
            <person name="Mandel J.R."/>
            <person name="Marage G."/>
            <person name="Marchand G."/>
            <person name="Marquand E."/>
            <person name="Bret-Mestries E."/>
            <person name="Morien E."/>
            <person name="Nambeesan S."/>
            <person name="Nguyen T."/>
            <person name="Pegot-Espagnet P."/>
            <person name="Pouilly N."/>
            <person name="Raftis F."/>
            <person name="Sallet E."/>
            <person name="Schiex T."/>
            <person name="Thomas J."/>
            <person name="Vandecasteele C."/>
            <person name="Vares D."/>
            <person name="Vear F."/>
            <person name="Vautrin S."/>
            <person name="Crespi M."/>
            <person name="Mangin B."/>
            <person name="Burke J.M."/>
            <person name="Salse J."/>
            <person name="Munos S."/>
            <person name="Vincourt P."/>
            <person name="Rieseberg L.H."/>
            <person name="Langlade N.B."/>
        </authorList>
    </citation>
    <scope>NUCLEOTIDE SEQUENCE [LARGE SCALE GENOMIC DNA]</scope>
    <source>
        <strain evidence="14">cv. SF193</strain>
        <tissue evidence="12">Leaves</tissue>
    </source>
</reference>
<keyword evidence="5" id="KW-0862">Zinc</keyword>
<dbReference type="OrthoDB" id="6077919at2759"/>
<accession>A0A251S1K4</accession>
<evidence type="ECO:0000256" key="2">
    <source>
        <dbReference type="ARBA" id="ARBA00022723"/>
    </source>
</evidence>
<evidence type="ECO:0000256" key="8">
    <source>
        <dbReference type="ARBA" id="ARBA00023242"/>
    </source>
</evidence>
<feature type="region of interest" description="Disordered" evidence="10">
    <location>
        <begin position="1"/>
        <end position="71"/>
    </location>
</feature>
<evidence type="ECO:0000256" key="3">
    <source>
        <dbReference type="ARBA" id="ARBA00022737"/>
    </source>
</evidence>
<feature type="compositionally biased region" description="Low complexity" evidence="10">
    <location>
        <begin position="1"/>
        <end position="13"/>
    </location>
</feature>
<evidence type="ECO:0000256" key="4">
    <source>
        <dbReference type="ARBA" id="ARBA00022771"/>
    </source>
</evidence>
<dbReference type="PANTHER" id="PTHR26374:SF378">
    <property type="entry name" value="C2H2-TYPE ZINC FINGER FAMILY PROTEIN"/>
    <property type="match status" value="1"/>
</dbReference>
<dbReference type="Pfam" id="PF13912">
    <property type="entry name" value="zf-C2H2_6"/>
    <property type="match status" value="2"/>
</dbReference>
<feature type="compositionally biased region" description="Low complexity" evidence="10">
    <location>
        <begin position="43"/>
        <end position="69"/>
    </location>
</feature>
<keyword evidence="4 9" id="KW-0863">Zinc-finger</keyword>
<proteinExistence type="predicted"/>
<feature type="region of interest" description="Disordered" evidence="10">
    <location>
        <begin position="286"/>
        <end position="308"/>
    </location>
</feature>
<dbReference type="GO" id="GO:0005634">
    <property type="term" value="C:nucleus"/>
    <property type="evidence" value="ECO:0007669"/>
    <property type="project" value="UniProtKB-SubCell"/>
</dbReference>
<dbReference type="Gramene" id="mRNA:HanXRQr2_Chr07g0299621">
    <property type="protein sequence ID" value="CDS:HanXRQr2_Chr07g0299621.1"/>
    <property type="gene ID" value="HanXRQr2_Chr07g0299621"/>
</dbReference>
<evidence type="ECO:0000256" key="7">
    <source>
        <dbReference type="ARBA" id="ARBA00023163"/>
    </source>
</evidence>
<dbReference type="STRING" id="4232.A0A251S1K4"/>
<feature type="compositionally biased region" description="Basic residues" evidence="10">
    <location>
        <begin position="29"/>
        <end position="38"/>
    </location>
</feature>
<dbReference type="SUPFAM" id="SSF57667">
    <property type="entry name" value="beta-beta-alpha zinc fingers"/>
    <property type="match status" value="2"/>
</dbReference>
<keyword evidence="3" id="KW-0677">Repeat</keyword>
<dbReference type="PROSITE" id="PS00028">
    <property type="entry name" value="ZINC_FINGER_C2H2_1"/>
    <property type="match status" value="2"/>
</dbReference>
<protein>
    <submittedName>
        <fullName evidence="13">Putative zinc finger, C2H2-like protein</fullName>
    </submittedName>
    <submittedName>
        <fullName evidence="12">Transcription factor C2H2 family</fullName>
    </submittedName>
</protein>
<reference evidence="13" key="2">
    <citation type="submission" date="2017-02" db="EMBL/GenBank/DDBJ databases">
        <title>Sunflower complete genome.</title>
        <authorList>
            <person name="Langlade N."/>
            <person name="Munos S."/>
        </authorList>
    </citation>
    <scope>NUCLEOTIDE SEQUENCE [LARGE SCALE GENOMIC DNA]</scope>
    <source>
        <tissue evidence="13">Leaves</tissue>
    </source>
</reference>
<name>A0A251S1K4_HELAN</name>
<dbReference type="InterPro" id="IPR036236">
    <property type="entry name" value="Znf_C2H2_sf"/>
</dbReference>
<dbReference type="GO" id="GO:0008270">
    <property type="term" value="F:zinc ion binding"/>
    <property type="evidence" value="ECO:0007669"/>
    <property type="project" value="UniProtKB-KW"/>
</dbReference>
<dbReference type="SMART" id="SM00355">
    <property type="entry name" value="ZnF_C2H2"/>
    <property type="match status" value="2"/>
</dbReference>
<keyword evidence="14" id="KW-1185">Reference proteome</keyword>
<evidence type="ECO:0000256" key="10">
    <source>
        <dbReference type="SAM" id="MobiDB-lite"/>
    </source>
</evidence>
<keyword evidence="8" id="KW-0539">Nucleus</keyword>
<dbReference type="EMBL" id="CM007905">
    <property type="protein sequence ID" value="OTF91041.1"/>
    <property type="molecule type" value="Genomic_DNA"/>
</dbReference>
<evidence type="ECO:0000256" key="6">
    <source>
        <dbReference type="ARBA" id="ARBA00023015"/>
    </source>
</evidence>
<feature type="domain" description="C2H2-type" evidence="11">
    <location>
        <begin position="196"/>
        <end position="223"/>
    </location>
</feature>
<comment type="subcellular location">
    <subcellularLocation>
        <location evidence="1">Nucleus</location>
    </subcellularLocation>
</comment>
<keyword evidence="7" id="KW-0804">Transcription</keyword>
<dbReference type="PANTHER" id="PTHR26374">
    <property type="entry name" value="ZINC FINGER PROTEIN ZAT5"/>
    <property type="match status" value="1"/>
</dbReference>
<dbReference type="Gene3D" id="3.30.160.60">
    <property type="entry name" value="Classic Zinc Finger"/>
    <property type="match status" value="1"/>
</dbReference>
<keyword evidence="6" id="KW-0805">Transcription regulation</keyword>
<dbReference type="EMBL" id="MNCJ02000322">
    <property type="protein sequence ID" value="KAF5799004.1"/>
    <property type="molecule type" value="Genomic_DNA"/>
</dbReference>
<keyword evidence="2" id="KW-0479">Metal-binding</keyword>
<evidence type="ECO:0000256" key="5">
    <source>
        <dbReference type="ARBA" id="ARBA00022833"/>
    </source>
</evidence>
<dbReference type="AlphaFoldDB" id="A0A251S1K4"/>
<sequence length="323" mass="35364">MDPTTIPPQTTTTSGGGDNDGPKDLTTIIKRKRTKRQRPTNILTLSSTSSTAFHPSPSSSSDFPAGSTTTEDEDTANCLILLSRGQNIYTMQTNNIGESSSGYKFNSKRYIQTTSHEGNGIYVYECKTCSRTFSSFQALGGHRASHKKHNEFDKRKSPYISDEDEEPSQPRKNNYPSSSLSLQLNHTNKFISCKVHECSICGAEFNSGQALGGHMRRHRGNINMNITAVSAAADTGTNTTLSLVPYTVVASVVMDDHRDYQKSTDDGLCLNLDLNLPAPPEISVGVSDQDQHGESSFKFSTNQNKKQPTVHLSATPTLVDCHY</sequence>
<feature type="domain" description="C2H2-type" evidence="11">
    <location>
        <begin position="124"/>
        <end position="151"/>
    </location>
</feature>
<dbReference type="PROSITE" id="PS50157">
    <property type="entry name" value="ZINC_FINGER_C2H2_2"/>
    <property type="match status" value="2"/>
</dbReference>
<dbReference type="InParanoid" id="A0A251S1K4"/>
<dbReference type="InterPro" id="IPR013087">
    <property type="entry name" value="Znf_C2H2_type"/>
</dbReference>
<evidence type="ECO:0000256" key="9">
    <source>
        <dbReference type="PROSITE-ProRule" id="PRU00042"/>
    </source>
</evidence>